<evidence type="ECO:0000313" key="3">
    <source>
        <dbReference type="EMBL" id="KAJ7634992.1"/>
    </source>
</evidence>
<comment type="caution">
    <text evidence="3">The sequence shown here is derived from an EMBL/GenBank/DDBJ whole genome shotgun (WGS) entry which is preliminary data.</text>
</comment>
<feature type="non-terminal residue" evidence="3">
    <location>
        <position position="1"/>
    </location>
</feature>
<dbReference type="Proteomes" id="UP001221142">
    <property type="component" value="Unassembled WGS sequence"/>
</dbReference>
<organism evidence="3 4">
    <name type="scientific">Roridomyces roridus</name>
    <dbReference type="NCBI Taxonomy" id="1738132"/>
    <lineage>
        <taxon>Eukaryota</taxon>
        <taxon>Fungi</taxon>
        <taxon>Dikarya</taxon>
        <taxon>Basidiomycota</taxon>
        <taxon>Agaricomycotina</taxon>
        <taxon>Agaricomycetes</taxon>
        <taxon>Agaricomycetidae</taxon>
        <taxon>Agaricales</taxon>
        <taxon>Marasmiineae</taxon>
        <taxon>Mycenaceae</taxon>
        <taxon>Roridomyces</taxon>
    </lineage>
</organism>
<feature type="non-terminal residue" evidence="3">
    <location>
        <position position="134"/>
    </location>
</feature>
<dbReference type="InterPro" id="IPR004330">
    <property type="entry name" value="FAR1_DNA_bnd_dom"/>
</dbReference>
<feature type="domain" description="FAR1" evidence="1">
    <location>
        <begin position="54"/>
        <end position="117"/>
    </location>
</feature>
<keyword evidence="4" id="KW-1185">Reference proteome</keyword>
<proteinExistence type="predicted"/>
<accession>A0AAD7BZS3</accession>
<evidence type="ECO:0000313" key="2">
    <source>
        <dbReference type="EMBL" id="KAJ7617817.1"/>
    </source>
</evidence>
<sequence length="134" mass="15975">GSFQADSLDPTFSLRWDNITNFHNWLREEQERKCIELRLAKTFPESDGMPHYLRKYRYVCARKGTGGEKKYEKKYPERERKLPSKRTGCECTLTVKEYPGTTTLLGAYKPDHNHEIFEKNLRFTHVPKEVREYI</sequence>
<reference evidence="3" key="1">
    <citation type="submission" date="2023-03" db="EMBL/GenBank/DDBJ databases">
        <title>Massive genome expansion in bonnet fungi (Mycena s.s.) driven by repeated elements and novel gene families across ecological guilds.</title>
        <authorList>
            <consortium name="Lawrence Berkeley National Laboratory"/>
            <person name="Harder C.B."/>
            <person name="Miyauchi S."/>
            <person name="Viragh M."/>
            <person name="Kuo A."/>
            <person name="Thoen E."/>
            <person name="Andreopoulos B."/>
            <person name="Lu D."/>
            <person name="Skrede I."/>
            <person name="Drula E."/>
            <person name="Henrissat B."/>
            <person name="Morin E."/>
            <person name="Kohler A."/>
            <person name="Barry K."/>
            <person name="LaButti K."/>
            <person name="Morin E."/>
            <person name="Salamov A."/>
            <person name="Lipzen A."/>
            <person name="Mereny Z."/>
            <person name="Hegedus B."/>
            <person name="Baldrian P."/>
            <person name="Stursova M."/>
            <person name="Weitz H."/>
            <person name="Taylor A."/>
            <person name="Grigoriev I.V."/>
            <person name="Nagy L.G."/>
            <person name="Martin F."/>
            <person name="Kauserud H."/>
        </authorList>
    </citation>
    <scope>NUCLEOTIDE SEQUENCE</scope>
    <source>
        <strain evidence="3">9284</strain>
    </source>
</reference>
<gene>
    <name evidence="2" type="ORF">FB45DRAFT_1103063</name>
    <name evidence="3" type="ORF">FB45DRAFT_1142717</name>
</gene>
<protein>
    <recommendedName>
        <fullName evidence="1">FAR1 domain-containing protein</fullName>
    </recommendedName>
</protein>
<name>A0AAD7BZS3_9AGAR</name>
<evidence type="ECO:0000313" key="4">
    <source>
        <dbReference type="Proteomes" id="UP001221142"/>
    </source>
</evidence>
<dbReference type="Pfam" id="PF03101">
    <property type="entry name" value="FAR1"/>
    <property type="match status" value="1"/>
</dbReference>
<dbReference type="EMBL" id="JARKIF010000007">
    <property type="protein sequence ID" value="KAJ7634992.1"/>
    <property type="molecule type" value="Genomic_DNA"/>
</dbReference>
<evidence type="ECO:0000259" key="1">
    <source>
        <dbReference type="Pfam" id="PF03101"/>
    </source>
</evidence>
<dbReference type="AlphaFoldDB" id="A0AAD7BZS3"/>
<dbReference type="EMBL" id="JARKIF010000020">
    <property type="protein sequence ID" value="KAJ7617817.1"/>
    <property type="molecule type" value="Genomic_DNA"/>
</dbReference>